<comment type="caution">
    <text evidence="1">The sequence shown here is derived from an EMBL/GenBank/DDBJ whole genome shotgun (WGS) entry which is preliminary data.</text>
</comment>
<accession>A0AAN7VZX6</accession>
<dbReference type="Gene3D" id="3.80.10.10">
    <property type="entry name" value="Ribonuclease Inhibitor"/>
    <property type="match status" value="1"/>
</dbReference>
<organism evidence="1 2">
    <name type="scientific">Elasticomyces elasticus</name>
    <dbReference type="NCBI Taxonomy" id="574655"/>
    <lineage>
        <taxon>Eukaryota</taxon>
        <taxon>Fungi</taxon>
        <taxon>Dikarya</taxon>
        <taxon>Ascomycota</taxon>
        <taxon>Pezizomycotina</taxon>
        <taxon>Dothideomycetes</taxon>
        <taxon>Dothideomycetidae</taxon>
        <taxon>Mycosphaerellales</taxon>
        <taxon>Teratosphaeriaceae</taxon>
        <taxon>Elasticomyces</taxon>
    </lineage>
</organism>
<dbReference type="SUPFAM" id="SSF52047">
    <property type="entry name" value="RNI-like"/>
    <property type="match status" value="1"/>
</dbReference>
<dbReference type="AlphaFoldDB" id="A0AAN7VZX6"/>
<proteinExistence type="predicted"/>
<dbReference type="CDD" id="cd09917">
    <property type="entry name" value="F-box_SF"/>
    <property type="match status" value="1"/>
</dbReference>
<reference evidence="1" key="1">
    <citation type="submission" date="2023-08" db="EMBL/GenBank/DDBJ databases">
        <title>Black Yeasts Isolated from many extreme environments.</title>
        <authorList>
            <person name="Coleine C."/>
            <person name="Stajich J.E."/>
            <person name="Selbmann L."/>
        </authorList>
    </citation>
    <scope>NUCLEOTIDE SEQUENCE</scope>
    <source>
        <strain evidence="1">CCFEE 5810</strain>
    </source>
</reference>
<gene>
    <name evidence="1" type="ORF">LTR97_010502</name>
</gene>
<name>A0AAN7VZX6_9PEZI</name>
<evidence type="ECO:0000313" key="2">
    <source>
        <dbReference type="Proteomes" id="UP001310594"/>
    </source>
</evidence>
<protein>
    <recommendedName>
        <fullName evidence="3">F-box domain-containing protein</fullName>
    </recommendedName>
</protein>
<sequence length="619" mass="69688">MTSRPHIASASYFLDGQKDSDIPKNTINMPTNLLALPTELLDRIASYLDWDRAGSLVPRRPDIHSISETCKHLRAATLPLLFRNVTLSLRWQDGVLLEPLLYQLKRERPDLAQHVRSVYVATRLGFRPGTRLGQEAPDFRIPDDVEDWLGTEKAGDGSGDARFHSELDEMHRNRLDDVVDRLYANLNDAPVGTATPSEASSANALSSSLEASAALLLLAGKDVAGNNTAESKIRHLIRHANFTIKQNRPAKKAPPTNAVRRDSWEGTWGTPIGATHLSNNSYASRFDPYHGAGPSLRKAQRTKLQIDALATLMLCLPPTVNEIVYEPGASQAEQPWFHFSAYLLDHMLQVFGHRIESLTTATSEGRTQRIHRLVNPVSDNEPMSSAPDGLQHLTNLRRLVLASTSATPEAGFSGPQVQILQMSGTDYINRWSTPTLHTTLTTIEFWNTVLTDTNFTYLATFITPFRNLKVLNFQHVQYNTQGVPSRIYPINNQHLGEGVLLSFAIALRRALPTNTKIRFHDISCTTRGPQQRVEIPKSALEWIMREAVPPNQPELDFQREERLLEDFESFQFLWEAEDGERGNEAGRHRKAVDLVDSAMCSRWKQFENVRRDQGEWETL</sequence>
<dbReference type="InterPro" id="IPR032675">
    <property type="entry name" value="LRR_dom_sf"/>
</dbReference>
<dbReference type="Proteomes" id="UP001310594">
    <property type="component" value="Unassembled WGS sequence"/>
</dbReference>
<dbReference type="EMBL" id="JAVRQU010000018">
    <property type="protein sequence ID" value="KAK5693026.1"/>
    <property type="molecule type" value="Genomic_DNA"/>
</dbReference>
<evidence type="ECO:0008006" key="3">
    <source>
        <dbReference type="Google" id="ProtNLM"/>
    </source>
</evidence>
<evidence type="ECO:0000313" key="1">
    <source>
        <dbReference type="EMBL" id="KAK5693026.1"/>
    </source>
</evidence>